<keyword evidence="3" id="KW-1185">Reference proteome</keyword>
<comment type="caution">
    <text evidence="2">The sequence shown here is derived from an EMBL/GenBank/DDBJ whole genome shotgun (WGS) entry which is preliminary data.</text>
</comment>
<accession>A0ABV2H6T0</accession>
<proteinExistence type="predicted"/>
<dbReference type="Proteomes" id="UP001549031">
    <property type="component" value="Unassembled WGS sequence"/>
</dbReference>
<evidence type="ECO:0000313" key="3">
    <source>
        <dbReference type="Proteomes" id="UP001549031"/>
    </source>
</evidence>
<feature type="compositionally biased region" description="Basic and acidic residues" evidence="1">
    <location>
        <begin position="53"/>
        <end position="66"/>
    </location>
</feature>
<dbReference type="RefSeq" id="WP_247244123.1">
    <property type="nucleotide sequence ID" value="NZ_JALJRA010000008.1"/>
</dbReference>
<evidence type="ECO:0000256" key="1">
    <source>
        <dbReference type="SAM" id="MobiDB-lite"/>
    </source>
</evidence>
<organism evidence="2 3">
    <name type="scientific">Pseudorhizobium tarimense</name>
    <dbReference type="NCBI Taxonomy" id="1079109"/>
    <lineage>
        <taxon>Bacteria</taxon>
        <taxon>Pseudomonadati</taxon>
        <taxon>Pseudomonadota</taxon>
        <taxon>Alphaproteobacteria</taxon>
        <taxon>Hyphomicrobiales</taxon>
        <taxon>Rhizobiaceae</taxon>
        <taxon>Rhizobium/Agrobacterium group</taxon>
        <taxon>Pseudorhizobium</taxon>
    </lineage>
</organism>
<protein>
    <submittedName>
        <fullName evidence="2">Uncharacterized protein</fullName>
    </submittedName>
</protein>
<dbReference type="EMBL" id="JBEPLJ010000008">
    <property type="protein sequence ID" value="MET3586258.1"/>
    <property type="molecule type" value="Genomic_DNA"/>
</dbReference>
<gene>
    <name evidence="2" type="ORF">ABID21_002375</name>
</gene>
<reference evidence="2 3" key="1">
    <citation type="submission" date="2024-06" db="EMBL/GenBank/DDBJ databases">
        <title>Genomic Encyclopedia of Type Strains, Phase IV (KMG-IV): sequencing the most valuable type-strain genomes for metagenomic binning, comparative biology and taxonomic classification.</title>
        <authorList>
            <person name="Goeker M."/>
        </authorList>
    </citation>
    <scope>NUCLEOTIDE SEQUENCE [LARGE SCALE GENOMIC DNA]</scope>
    <source>
        <strain evidence="2 3">DSM 105042</strain>
    </source>
</reference>
<evidence type="ECO:0000313" key="2">
    <source>
        <dbReference type="EMBL" id="MET3586258.1"/>
    </source>
</evidence>
<name>A0ABV2H6T0_9HYPH</name>
<feature type="region of interest" description="Disordered" evidence="1">
    <location>
        <begin position="43"/>
        <end position="71"/>
    </location>
</feature>
<sequence length="99" mass="10521">MMEEAQEQGLRLNKGAVSLLKSDPRGLLHGRVKGLFKGAEDAARASPLVTDAPPEHVHASAADRHRNPAAPAWPLPPAEALAAGAIGIFAREHWNYTGI</sequence>